<proteinExistence type="predicted"/>
<protein>
    <submittedName>
        <fullName evidence="1">Uncharacterized protein</fullName>
    </submittedName>
</protein>
<sequence length="62" mass="7001">MRGWQTWATTAAYGNFDFNAGHGDAFNWQQDVSAFQAFLQILRSGFIQALNARYERSKPNAG</sequence>
<evidence type="ECO:0000313" key="2">
    <source>
        <dbReference type="Proteomes" id="UP001259420"/>
    </source>
</evidence>
<organism evidence="1 2">
    <name type="scientific">Pseudomonas synxantha</name>
    <dbReference type="NCBI Taxonomy" id="47883"/>
    <lineage>
        <taxon>Bacteria</taxon>
        <taxon>Pseudomonadati</taxon>
        <taxon>Pseudomonadota</taxon>
        <taxon>Gammaproteobacteria</taxon>
        <taxon>Pseudomonadales</taxon>
        <taxon>Pseudomonadaceae</taxon>
        <taxon>Pseudomonas</taxon>
    </lineage>
</organism>
<reference evidence="1" key="1">
    <citation type="submission" date="2023-07" db="EMBL/GenBank/DDBJ databases">
        <title>Sorghum-associated microbial communities from plants grown in Nebraska, USA.</title>
        <authorList>
            <person name="Schachtman D."/>
        </authorList>
    </citation>
    <scope>NUCLEOTIDE SEQUENCE</scope>
    <source>
        <strain evidence="1">BE46</strain>
    </source>
</reference>
<name>A0ACC6JTS1_9PSED</name>
<dbReference type="EMBL" id="JAVDSD010000012">
    <property type="protein sequence ID" value="MDR6609552.1"/>
    <property type="molecule type" value="Genomic_DNA"/>
</dbReference>
<keyword evidence="2" id="KW-1185">Reference proteome</keyword>
<gene>
    <name evidence="1" type="ORF">J2X87_004654</name>
</gene>
<dbReference type="Proteomes" id="UP001259420">
    <property type="component" value="Unassembled WGS sequence"/>
</dbReference>
<comment type="caution">
    <text evidence="1">The sequence shown here is derived from an EMBL/GenBank/DDBJ whole genome shotgun (WGS) entry which is preliminary data.</text>
</comment>
<accession>A0ACC6JTS1</accession>
<evidence type="ECO:0000313" key="1">
    <source>
        <dbReference type="EMBL" id="MDR6609552.1"/>
    </source>
</evidence>